<name>A0A1Z5JXJ0_FISSO</name>
<dbReference type="Gene3D" id="3.30.1370.50">
    <property type="entry name" value="R3H-like domain"/>
    <property type="match status" value="1"/>
</dbReference>
<feature type="compositionally biased region" description="Basic and acidic residues" evidence="1">
    <location>
        <begin position="746"/>
        <end position="756"/>
    </location>
</feature>
<feature type="compositionally biased region" description="Basic and acidic residues" evidence="1">
    <location>
        <begin position="729"/>
        <end position="738"/>
    </location>
</feature>
<dbReference type="InterPro" id="IPR036867">
    <property type="entry name" value="R3H_dom_sf"/>
</dbReference>
<feature type="compositionally biased region" description="Basic and acidic residues" evidence="1">
    <location>
        <begin position="120"/>
        <end position="135"/>
    </location>
</feature>
<feature type="region of interest" description="Disordered" evidence="1">
    <location>
        <begin position="792"/>
        <end position="847"/>
    </location>
</feature>
<keyword evidence="4" id="KW-1185">Reference proteome</keyword>
<dbReference type="InterPro" id="IPR001374">
    <property type="entry name" value="R3H_dom"/>
</dbReference>
<dbReference type="AlphaFoldDB" id="A0A1Z5JXJ0"/>
<comment type="caution">
    <text evidence="3">The sequence shown here is derived from an EMBL/GenBank/DDBJ whole genome shotgun (WGS) entry which is preliminary data.</text>
</comment>
<dbReference type="SUPFAM" id="SSF82708">
    <property type="entry name" value="R3H domain"/>
    <property type="match status" value="1"/>
</dbReference>
<feature type="region of interest" description="Disordered" evidence="1">
    <location>
        <begin position="457"/>
        <end position="496"/>
    </location>
</feature>
<feature type="region of interest" description="Disordered" evidence="1">
    <location>
        <begin position="727"/>
        <end position="756"/>
    </location>
</feature>
<accession>A0A1Z5JXJ0</accession>
<feature type="region of interest" description="Disordered" evidence="1">
    <location>
        <begin position="1"/>
        <end position="150"/>
    </location>
</feature>
<gene>
    <name evidence="3" type="ORF">FisN_10Hh262</name>
</gene>
<feature type="compositionally biased region" description="Basic residues" evidence="1">
    <location>
        <begin position="84"/>
        <end position="94"/>
    </location>
</feature>
<dbReference type="Proteomes" id="UP000198406">
    <property type="component" value="Unassembled WGS sequence"/>
</dbReference>
<organism evidence="3 4">
    <name type="scientific">Fistulifera solaris</name>
    <name type="common">Oleaginous diatom</name>
    <dbReference type="NCBI Taxonomy" id="1519565"/>
    <lineage>
        <taxon>Eukaryota</taxon>
        <taxon>Sar</taxon>
        <taxon>Stramenopiles</taxon>
        <taxon>Ochrophyta</taxon>
        <taxon>Bacillariophyta</taxon>
        <taxon>Bacillariophyceae</taxon>
        <taxon>Bacillariophycidae</taxon>
        <taxon>Naviculales</taxon>
        <taxon>Naviculaceae</taxon>
        <taxon>Fistulifera</taxon>
    </lineage>
</organism>
<proteinExistence type="predicted"/>
<evidence type="ECO:0000256" key="1">
    <source>
        <dbReference type="SAM" id="MobiDB-lite"/>
    </source>
</evidence>
<feature type="compositionally biased region" description="Basic and acidic residues" evidence="1">
    <location>
        <begin position="792"/>
        <end position="807"/>
    </location>
</feature>
<protein>
    <recommendedName>
        <fullName evidence="2">R3H domain-containing protein</fullName>
    </recommendedName>
</protein>
<evidence type="ECO:0000313" key="4">
    <source>
        <dbReference type="Proteomes" id="UP000198406"/>
    </source>
</evidence>
<dbReference type="OrthoDB" id="3247158at2759"/>
<feature type="compositionally biased region" description="Low complexity" evidence="1">
    <location>
        <begin position="27"/>
        <end position="40"/>
    </location>
</feature>
<evidence type="ECO:0000313" key="3">
    <source>
        <dbReference type="EMBL" id="GAX18538.1"/>
    </source>
</evidence>
<feature type="region of interest" description="Disordered" evidence="1">
    <location>
        <begin position="369"/>
        <end position="391"/>
    </location>
</feature>
<dbReference type="Pfam" id="PF01424">
    <property type="entry name" value="R3H"/>
    <property type="match status" value="1"/>
</dbReference>
<dbReference type="EMBL" id="BDSP01000131">
    <property type="protein sequence ID" value="GAX18538.1"/>
    <property type="molecule type" value="Genomic_DNA"/>
</dbReference>
<feature type="domain" description="R3H" evidence="2">
    <location>
        <begin position="610"/>
        <end position="673"/>
    </location>
</feature>
<feature type="compositionally biased region" description="Polar residues" evidence="1">
    <location>
        <begin position="1"/>
        <end position="15"/>
    </location>
</feature>
<sequence length="847" mass="94800">MDLTPSQVIRTNPKQQGGDRAQESLASTTNNNGESSNTGNHPRPSGAPKKRRRGKNKQAGSSNGTPVNNDSSPPNVNASQPSKTRSRNRSKRNGNSKTDRKADTAPEGNGVTEDAVPQPKETEPQKQTQKKGDANKKKRNRKRNATDKQYPWKAKVPEDAVDPITLDHIRDLKYPPFALVANEPYLPVEEWPIPDVVPDTSRETEEERQRRILAEQWGEQHGIVDTDQKKDDATETLDLRGRHMNLYDGRALAYYMVSQLQFIDPLNRRDLTRDEINNLDRYLRRHGFHDLNVTEAYDAKGITLSTAGAAANTATGRAAILQQEARNLLNAMFGNSTVTQSNRAANNSNTLMQQYLAHEAAFAEQYSRRRHRNNTTGPRQSPTDDHENGIYGGSGFMVIDDELNPGLRTEANPDVAASQQVGSSNTLWSSSHITQQHGSGALPRAWEFPSLSTVVQQLPKPAEPASRSTQRQVEKKAPSKTLANIGSAVKKTDPEELQRQFEAREEAIRRAMMSNLTFGSNPSAMGVGIAKDIPKEISAVSEGPSIEQMNRNRAFAEALGVVPSTVRGFSGSLNSGWARPSEGLQLDEYGNELNTTVYPDSLILQARDKMAVLVKLEKRWKTFLADDTSASLPLNKMDRPTRAMVHEYAAFWNLRTESFDPEPRRYIHCSKLQNTRAPFPLLSDAARTWKGPTFNAARADHPLQQTAEQNTGGQIMSVVSERIPLPLKPRSEPMHSENIDSLSTQEDGKECSRFSALGRERPKLELQERTLPLERPLQIEEYDIKKDLANQRRRAEEKRQRELEQAQRKQRLLEAAFASDDEQSVGRVDDDSDWEEQAPLYTGDEEN</sequence>
<dbReference type="GO" id="GO:0003676">
    <property type="term" value="F:nucleic acid binding"/>
    <property type="evidence" value="ECO:0007669"/>
    <property type="project" value="UniProtKB-UniRule"/>
</dbReference>
<reference evidence="3 4" key="1">
    <citation type="journal article" date="2015" name="Plant Cell">
        <title>Oil accumulation by the oleaginous diatom Fistulifera solaris as revealed by the genome and transcriptome.</title>
        <authorList>
            <person name="Tanaka T."/>
            <person name="Maeda Y."/>
            <person name="Veluchamy A."/>
            <person name="Tanaka M."/>
            <person name="Abida H."/>
            <person name="Marechal E."/>
            <person name="Bowler C."/>
            <person name="Muto M."/>
            <person name="Sunaga Y."/>
            <person name="Tanaka M."/>
            <person name="Yoshino T."/>
            <person name="Taniguchi T."/>
            <person name="Fukuda Y."/>
            <person name="Nemoto M."/>
            <person name="Matsumoto M."/>
            <person name="Wong P.S."/>
            <person name="Aburatani S."/>
            <person name="Fujibuchi W."/>
        </authorList>
    </citation>
    <scope>NUCLEOTIDE SEQUENCE [LARGE SCALE GENOMIC DNA]</scope>
    <source>
        <strain evidence="3 4">JPCC DA0580</strain>
    </source>
</reference>
<dbReference type="PROSITE" id="PS51061">
    <property type="entry name" value="R3H"/>
    <property type="match status" value="1"/>
</dbReference>
<dbReference type="InParanoid" id="A0A1Z5JXJ0"/>
<feature type="compositionally biased region" description="Low complexity" evidence="1">
    <location>
        <begin position="66"/>
        <end position="77"/>
    </location>
</feature>
<evidence type="ECO:0000259" key="2">
    <source>
        <dbReference type="PROSITE" id="PS51061"/>
    </source>
</evidence>